<evidence type="ECO:0000256" key="1">
    <source>
        <dbReference type="SAM" id="MobiDB-lite"/>
    </source>
</evidence>
<gene>
    <name evidence="3" type="primary">PLESTB000083</name>
    <name evidence="4" type="synonym">PLESTB001126</name>
    <name evidence="3" type="ORF">PLESTB_000053500</name>
    <name evidence="4" type="ORF">PLESTB_000709200</name>
</gene>
<dbReference type="AlphaFoldDB" id="A0A9W6BAP1"/>
<protein>
    <submittedName>
        <fullName evidence="3">Uncharacterized protein</fullName>
    </submittedName>
</protein>
<reference evidence="3 5" key="2">
    <citation type="journal article" date="2023" name="Commun. Biol.">
        <title>Reorganization of the ancestral sex-determining regions during the evolution of trioecy in Pleodorina starrii.</title>
        <authorList>
            <person name="Takahashi K."/>
            <person name="Suzuki S."/>
            <person name="Kawai-Toyooka H."/>
            <person name="Yamamoto K."/>
            <person name="Hamaji T."/>
            <person name="Ootsuki R."/>
            <person name="Yamaguchi H."/>
            <person name="Kawachi M."/>
            <person name="Higashiyama T."/>
            <person name="Nozaki H."/>
        </authorList>
    </citation>
    <scope>NUCLEOTIDE SEQUENCE [LARGE SCALE GENOMIC DNA]</scope>
    <source>
        <strain evidence="3 5">NIES-4479</strain>
    </source>
</reference>
<keyword evidence="2" id="KW-0812">Transmembrane</keyword>
<feature type="transmembrane region" description="Helical" evidence="2">
    <location>
        <begin position="146"/>
        <end position="176"/>
    </location>
</feature>
<organism evidence="3 5">
    <name type="scientific">Pleodorina starrii</name>
    <dbReference type="NCBI Taxonomy" id="330485"/>
    <lineage>
        <taxon>Eukaryota</taxon>
        <taxon>Viridiplantae</taxon>
        <taxon>Chlorophyta</taxon>
        <taxon>core chlorophytes</taxon>
        <taxon>Chlorophyceae</taxon>
        <taxon>CS clade</taxon>
        <taxon>Chlamydomonadales</taxon>
        <taxon>Volvocaceae</taxon>
        <taxon>Pleodorina</taxon>
    </lineage>
</organism>
<keyword evidence="5" id="KW-1185">Reference proteome</keyword>
<evidence type="ECO:0000313" key="5">
    <source>
        <dbReference type="Proteomes" id="UP001165080"/>
    </source>
</evidence>
<comment type="caution">
    <text evidence="3">The sequence shown here is derived from an EMBL/GenBank/DDBJ whole genome shotgun (WGS) entry which is preliminary data.</text>
</comment>
<evidence type="ECO:0000256" key="2">
    <source>
        <dbReference type="SAM" id="Phobius"/>
    </source>
</evidence>
<reference evidence="3" key="1">
    <citation type="submission" date="2022-08" db="EMBL/GenBank/DDBJ databases">
        <authorList>
            <person name="Takahashi K."/>
            <person name="Suzuki S."/>
            <person name="Kawachi M."/>
            <person name="Higashiyama T."/>
            <person name="Nozaki H."/>
        </authorList>
    </citation>
    <scope>NUCLEOTIDE SEQUENCE</scope>
    <source>
        <strain evidence="3">NIES-4479</strain>
    </source>
</reference>
<feature type="region of interest" description="Disordered" evidence="1">
    <location>
        <begin position="369"/>
        <end position="389"/>
    </location>
</feature>
<accession>A0A9W6BAP1</accession>
<dbReference type="EMBL" id="BRXU01000007">
    <property type="protein sequence ID" value="GLC53114.1"/>
    <property type="molecule type" value="Genomic_DNA"/>
</dbReference>
<feature type="transmembrane region" description="Helical" evidence="2">
    <location>
        <begin position="26"/>
        <end position="51"/>
    </location>
</feature>
<feature type="transmembrane region" description="Helical" evidence="2">
    <location>
        <begin position="80"/>
        <end position="103"/>
    </location>
</feature>
<name>A0A9W6BAP1_9CHLO</name>
<proteinExistence type="predicted"/>
<feature type="transmembrane region" description="Helical" evidence="2">
    <location>
        <begin position="284"/>
        <end position="303"/>
    </location>
</feature>
<dbReference type="Proteomes" id="UP001165080">
    <property type="component" value="Unassembled WGS sequence"/>
</dbReference>
<dbReference type="EMBL" id="BRXU01000001">
    <property type="protein sequence ID" value="GLC48051.1"/>
    <property type="molecule type" value="Genomic_DNA"/>
</dbReference>
<keyword evidence="2" id="KW-0472">Membrane</keyword>
<sequence length="389" mass="40640">MVQFIYLAFNDALRRKAQRGESVPRWLTTAVGIPWVSVLSALAASTGWTIWVAKSESARRSTHRVVDGFGLSLQREPWPLWAPLPVSCALLPLLVALLIAAWARERIQRRVAEGGLPFCDACPSESGSESGSYTPSTRRGMSPRAYFTAAGAAAVAAWLVQAWLVSLLACVAVWAATMQSIHSATKAVKPYSSTLATAAAAATTVERLTRDASAAASHAITFSHGADGGEGLDRGGWGPGGFCPPSCVDLSAFSYYLGQETCCCNTIGGVFAAEPHSAAAAGSLTWALLGLGLLWAGVSWLLLAAGCQIAHTESETLLCFETTCAAAAAAAQRSETIGQQGQQQAAVQRLSSWLLQWMDGDGVDGGWASGWGGGGQGWPRDPLLGGSTP</sequence>
<evidence type="ECO:0000313" key="3">
    <source>
        <dbReference type="EMBL" id="GLC48051.1"/>
    </source>
</evidence>
<evidence type="ECO:0000313" key="4">
    <source>
        <dbReference type="EMBL" id="GLC53114.1"/>
    </source>
</evidence>
<keyword evidence="2" id="KW-1133">Transmembrane helix</keyword>